<evidence type="ECO:0000256" key="3">
    <source>
        <dbReference type="ARBA" id="ARBA00023136"/>
    </source>
</evidence>
<comment type="caution">
    <text evidence="9">The sequence shown here is derived from an EMBL/GenBank/DDBJ whole genome shotgun (WGS) entry which is preliminary data.</text>
</comment>
<comment type="subcellular location">
    <subcellularLocation>
        <location evidence="5">Cell outer membrane</location>
    </subcellularLocation>
    <subcellularLocation>
        <location evidence="1">Membrane</location>
    </subcellularLocation>
</comment>
<proteinExistence type="inferred from homology"/>
<feature type="region of interest" description="Disordered" evidence="6">
    <location>
        <begin position="498"/>
        <end position="517"/>
    </location>
</feature>
<evidence type="ECO:0000313" key="9">
    <source>
        <dbReference type="EMBL" id="MDI6451759.1"/>
    </source>
</evidence>
<evidence type="ECO:0000256" key="2">
    <source>
        <dbReference type="ARBA" id="ARBA00022729"/>
    </source>
</evidence>
<protein>
    <submittedName>
        <fullName evidence="9">Secretin N-terminal domain-containing protein</fullName>
    </submittedName>
</protein>
<evidence type="ECO:0000256" key="4">
    <source>
        <dbReference type="RuleBase" id="RU004003"/>
    </source>
</evidence>
<keyword evidence="5" id="KW-0813">Transport</keyword>
<reference evidence="9" key="1">
    <citation type="submission" date="2023-05" db="EMBL/GenBank/DDBJ databases">
        <title>Anaerotaeda fermentans gen. nov., sp. nov., a novel anaerobic planctomycete of the new family within the order Sedimentisphaerales isolated from Taman Peninsula, Russia.</title>
        <authorList>
            <person name="Khomyakova M.A."/>
            <person name="Merkel A.Y."/>
            <person name="Slobodkin A.I."/>
        </authorList>
    </citation>
    <scope>NUCLEOTIDE SEQUENCE</scope>
    <source>
        <strain evidence="9">M17dextr</strain>
    </source>
</reference>
<dbReference type="RefSeq" id="WP_349247166.1">
    <property type="nucleotide sequence ID" value="NZ_JASCXX010000052.1"/>
</dbReference>
<dbReference type="InterPro" id="IPR038591">
    <property type="entry name" value="NolW-like_sf"/>
</dbReference>
<keyword evidence="3" id="KW-0472">Membrane</keyword>
<dbReference type="InterPro" id="IPR050810">
    <property type="entry name" value="Bact_Secretion_Sys_Channel"/>
</dbReference>
<dbReference type="EMBL" id="JASCXX010000052">
    <property type="protein sequence ID" value="MDI6451759.1"/>
    <property type="molecule type" value="Genomic_DNA"/>
</dbReference>
<keyword evidence="2" id="KW-0732">Signal</keyword>
<dbReference type="Gene3D" id="3.30.1370.120">
    <property type="match status" value="4"/>
</dbReference>
<dbReference type="PRINTS" id="PR01032">
    <property type="entry name" value="PHAGEIV"/>
</dbReference>
<evidence type="ECO:0000259" key="8">
    <source>
        <dbReference type="Pfam" id="PF03958"/>
    </source>
</evidence>
<accession>A0AAW6U731</accession>
<feature type="compositionally biased region" description="Basic and acidic residues" evidence="6">
    <location>
        <begin position="1124"/>
        <end position="1135"/>
    </location>
</feature>
<feature type="region of interest" description="Disordered" evidence="6">
    <location>
        <begin position="1108"/>
        <end position="1135"/>
    </location>
</feature>
<dbReference type="GO" id="GO:0009306">
    <property type="term" value="P:protein secretion"/>
    <property type="evidence" value="ECO:0007669"/>
    <property type="project" value="InterPro"/>
</dbReference>
<dbReference type="InterPro" id="IPR005644">
    <property type="entry name" value="NolW-like"/>
</dbReference>
<keyword evidence="10" id="KW-1185">Reference proteome</keyword>
<dbReference type="GO" id="GO:0009279">
    <property type="term" value="C:cell outer membrane"/>
    <property type="evidence" value="ECO:0007669"/>
    <property type="project" value="UniProtKB-SubCell"/>
</dbReference>
<evidence type="ECO:0000256" key="5">
    <source>
        <dbReference type="RuleBase" id="RU004004"/>
    </source>
</evidence>
<dbReference type="GO" id="GO:0015627">
    <property type="term" value="C:type II protein secretion system complex"/>
    <property type="evidence" value="ECO:0007669"/>
    <property type="project" value="TreeGrafter"/>
</dbReference>
<organism evidence="9 10">
    <name type="scientific">Anaerobaca lacustris</name>
    <dbReference type="NCBI Taxonomy" id="3044600"/>
    <lineage>
        <taxon>Bacteria</taxon>
        <taxon>Pseudomonadati</taxon>
        <taxon>Planctomycetota</taxon>
        <taxon>Phycisphaerae</taxon>
        <taxon>Sedimentisphaerales</taxon>
        <taxon>Anaerobacaceae</taxon>
        <taxon>Anaerobaca</taxon>
    </lineage>
</organism>
<dbReference type="AlphaFoldDB" id="A0AAW6U731"/>
<feature type="compositionally biased region" description="Basic and acidic residues" evidence="6">
    <location>
        <begin position="147"/>
        <end position="182"/>
    </location>
</feature>
<evidence type="ECO:0000256" key="6">
    <source>
        <dbReference type="SAM" id="MobiDB-lite"/>
    </source>
</evidence>
<sequence>MEDQRAPEALPQKTVALQRVSAERARAILSELGLGVVSAAVDANSLTVSGLPTELEKAAVVLDLVDTDDDYVVQNLAPASAARALPSNDQIARAIGDLAIGTFSAPPESGRARGIIDVQGETLVAIVPAHLWPDVLAVAKFGTETTRLRKDPDGQRDRREGIDRLEPDDHPLVLATDQRDLPEPPPTAPHVHTLEQSKVVPRRPESGGTQADTSDPTAPSLESHARQEIALPAGPSTDLAGDSELQLDPNDWGSREDRAYRGVFRPVTKSNGPPPAPQGPAAISFPDGDDVIELSLPEKINLIQLIELMAEYLRLDCLYEADKIGNQVVTLKLHSKIKSEITVRDLYSILETALRFRGLVMVRHEGNLVTIVPAAEVLNVDPQLVDPDSGVLQPGDMVVTRVFQLQHAGVAGVATLLQNMKLGVAISAIEETQTLFVTCYARRMARIEQLVHMVDRPGSAREFRFRQMKHTLAPFIAQKVLTLAEELQGIPIAVAQEASAPARPPGRTRNTAEPAAREKAVYLDTDDRTNRILMIGYEEQLETVEGLIDMLDIPSPDRPVLRQYTIRHLEAGQVVEKLNALDIAGAPDRPGSPPKGGRASSPETVDAKPQIVLLEATNSLLIHATGQQHQQIATVIGYVDVAPQETRTLKTYHMRHADADEVVRKLQELKFIGQSASPGGLSGRTASAGQPAPAGATEGARVPDLQVVVLDATNSLLVYATDPQHELLQAFIPYIDVEVCRERIPYEIYFLENQDPERMAEVLGRLVQETVVDTEGKVEQVLRKTEDKVTIIPDTGTFSLIVYASRKNQEWVADLVGQLDKRRPQVLIDVTLVEITKTEAFTYDLNLIQSLPDLTATSGLTGAIGGGVSSSDIMDKLSTSGRSQFADYQSRGGDFTGFYGDKHINLLLEAMQSKNYGRVLAKPKILVNDNQPGMIKTTDTTYVTKRSSIPISSGGAGMDATLIETAVDYQSYEAGITLNITPHISQGELLRLDIELIRSDFRETEDDEKPPDTTASELTTTVFVPDGSTIILGGLLKMNQNKGGAKVPILGDIPLIGGLFRSVNNKDTQNKLYVFVKAEIIRPGSTLAQTMKELNAISDRNREAFEEHEREFQSYQNWPGVKPKPVEPPRVLEAR</sequence>
<evidence type="ECO:0000313" key="10">
    <source>
        <dbReference type="Proteomes" id="UP001431776"/>
    </source>
</evidence>
<dbReference type="PRINTS" id="PR00811">
    <property type="entry name" value="BCTERIALGSPD"/>
</dbReference>
<name>A0AAW6U731_9BACT</name>
<dbReference type="Proteomes" id="UP001431776">
    <property type="component" value="Unassembled WGS sequence"/>
</dbReference>
<feature type="domain" description="NolW-like" evidence="8">
    <location>
        <begin position="400"/>
        <end position="459"/>
    </location>
</feature>
<feature type="region of interest" description="Disordered" evidence="6">
    <location>
        <begin position="147"/>
        <end position="256"/>
    </location>
</feature>
<dbReference type="PANTHER" id="PTHR30332:SF24">
    <property type="entry name" value="SECRETIN GSPD-RELATED"/>
    <property type="match status" value="1"/>
</dbReference>
<feature type="region of interest" description="Disordered" evidence="6">
    <location>
        <begin position="677"/>
        <end position="698"/>
    </location>
</feature>
<dbReference type="Pfam" id="PF03958">
    <property type="entry name" value="Secretin_N"/>
    <property type="match status" value="1"/>
</dbReference>
<dbReference type="Pfam" id="PF00263">
    <property type="entry name" value="Secretin"/>
    <property type="match status" value="1"/>
</dbReference>
<gene>
    <name evidence="9" type="ORF">QJ522_22045</name>
</gene>
<feature type="region of interest" description="Disordered" evidence="6">
    <location>
        <begin position="265"/>
        <end position="284"/>
    </location>
</feature>
<feature type="compositionally biased region" description="Polar residues" evidence="6">
    <location>
        <begin position="207"/>
        <end position="217"/>
    </location>
</feature>
<evidence type="ECO:0000259" key="7">
    <source>
        <dbReference type="Pfam" id="PF00263"/>
    </source>
</evidence>
<feature type="domain" description="Type II/III secretion system secretin-like" evidence="7">
    <location>
        <begin position="910"/>
        <end position="1082"/>
    </location>
</feature>
<dbReference type="Gene3D" id="3.55.50.30">
    <property type="match status" value="1"/>
</dbReference>
<dbReference type="InterPro" id="IPR001775">
    <property type="entry name" value="GspD/PilQ"/>
</dbReference>
<evidence type="ECO:0000256" key="1">
    <source>
        <dbReference type="ARBA" id="ARBA00004370"/>
    </source>
</evidence>
<dbReference type="PANTHER" id="PTHR30332">
    <property type="entry name" value="PROBABLE GENERAL SECRETION PATHWAY PROTEIN D"/>
    <property type="match status" value="1"/>
</dbReference>
<feature type="region of interest" description="Disordered" evidence="6">
    <location>
        <begin position="584"/>
        <end position="604"/>
    </location>
</feature>
<comment type="similarity">
    <text evidence="4">Belongs to the bacterial secretin family.</text>
</comment>
<dbReference type="InterPro" id="IPR004846">
    <property type="entry name" value="T2SS/T3SS_dom"/>
</dbReference>